<evidence type="ECO:0000313" key="7">
    <source>
        <dbReference type="EMBL" id="SMC75606.1"/>
    </source>
</evidence>
<dbReference type="Pfam" id="PF00825">
    <property type="entry name" value="Ribonuclease_P"/>
    <property type="match status" value="1"/>
</dbReference>
<dbReference type="STRING" id="1938817.SAMN06296008_11524"/>
<dbReference type="PANTHER" id="PTHR33992:SF1">
    <property type="entry name" value="RIBONUCLEASE P PROTEIN COMPONENT"/>
    <property type="match status" value="1"/>
</dbReference>
<dbReference type="InterPro" id="IPR000100">
    <property type="entry name" value="RNase_P"/>
</dbReference>
<dbReference type="Proteomes" id="UP000192708">
    <property type="component" value="Unassembled WGS sequence"/>
</dbReference>
<keyword evidence="6" id="KW-0694">RNA-binding</keyword>
<dbReference type="GO" id="GO:0000049">
    <property type="term" value="F:tRNA binding"/>
    <property type="evidence" value="ECO:0007669"/>
    <property type="project" value="InterPro"/>
</dbReference>
<dbReference type="GO" id="GO:0030677">
    <property type="term" value="C:ribonuclease P complex"/>
    <property type="evidence" value="ECO:0007669"/>
    <property type="project" value="TreeGrafter"/>
</dbReference>
<evidence type="ECO:0000256" key="5">
    <source>
        <dbReference type="ARBA" id="ARBA00022801"/>
    </source>
</evidence>
<keyword evidence="4" id="KW-0255">Endonuclease</keyword>
<evidence type="ECO:0000256" key="2">
    <source>
        <dbReference type="ARBA" id="ARBA00022694"/>
    </source>
</evidence>
<gene>
    <name evidence="7" type="ORF">SAMN06296008_11524</name>
</gene>
<dbReference type="GO" id="GO:0042781">
    <property type="term" value="F:3'-tRNA processing endoribonuclease activity"/>
    <property type="evidence" value="ECO:0007669"/>
    <property type="project" value="TreeGrafter"/>
</dbReference>
<keyword evidence="8" id="KW-1185">Reference proteome</keyword>
<reference evidence="7 8" key="1">
    <citation type="submission" date="2017-04" db="EMBL/GenBank/DDBJ databases">
        <authorList>
            <person name="Afonso C.L."/>
            <person name="Miller P.J."/>
            <person name="Scott M.A."/>
            <person name="Spackman E."/>
            <person name="Goraichik I."/>
            <person name="Dimitrov K.M."/>
            <person name="Suarez D.L."/>
            <person name="Swayne D.E."/>
        </authorList>
    </citation>
    <scope>NUCLEOTIDE SEQUENCE [LARGE SCALE GENOMIC DNA]</scope>
    <source>
        <strain evidence="7 8">VK13</strain>
    </source>
</reference>
<proteinExistence type="predicted"/>
<evidence type="ECO:0000256" key="1">
    <source>
        <dbReference type="ARBA" id="ARBA00002663"/>
    </source>
</evidence>
<organism evidence="7 8">
    <name type="scientific">Polynucleobacter kasalickyi</name>
    <dbReference type="NCBI Taxonomy" id="1938817"/>
    <lineage>
        <taxon>Bacteria</taxon>
        <taxon>Pseudomonadati</taxon>
        <taxon>Pseudomonadota</taxon>
        <taxon>Betaproteobacteria</taxon>
        <taxon>Burkholderiales</taxon>
        <taxon>Burkholderiaceae</taxon>
        <taxon>Polynucleobacter</taxon>
    </lineage>
</organism>
<comment type="function">
    <text evidence="1">RNaseP catalyzes the removal of the 5'-leader sequence from pre-tRNA to produce the mature 5'-terminus. It can also cleave other RNA substrates such as 4.5S RNA. The protein component plays an auxiliary but essential role in vivo by binding to the 5'-leader sequence and broadening the substrate specificity of the ribozyme.</text>
</comment>
<dbReference type="Gene3D" id="3.30.230.10">
    <property type="match status" value="1"/>
</dbReference>
<evidence type="ECO:0000256" key="6">
    <source>
        <dbReference type="ARBA" id="ARBA00022884"/>
    </source>
</evidence>
<keyword evidence="3" id="KW-0540">Nuclease</keyword>
<accession>A0A1W2BS91</accession>
<dbReference type="PROSITE" id="PS00648">
    <property type="entry name" value="RIBONUCLEASE_P"/>
    <property type="match status" value="1"/>
</dbReference>
<protein>
    <submittedName>
        <fullName evidence="7">Ribonuclease P protein component</fullName>
    </submittedName>
</protein>
<evidence type="ECO:0000256" key="3">
    <source>
        <dbReference type="ARBA" id="ARBA00022722"/>
    </source>
</evidence>
<keyword evidence="2" id="KW-0819">tRNA processing</keyword>
<dbReference type="InterPro" id="IPR020568">
    <property type="entry name" value="Ribosomal_Su5_D2-typ_SF"/>
</dbReference>
<keyword evidence="5" id="KW-0378">Hydrolase</keyword>
<dbReference type="InterPro" id="IPR020539">
    <property type="entry name" value="RNase_P_CS"/>
</dbReference>
<dbReference type="GO" id="GO:0004526">
    <property type="term" value="F:ribonuclease P activity"/>
    <property type="evidence" value="ECO:0007669"/>
    <property type="project" value="InterPro"/>
</dbReference>
<dbReference type="SUPFAM" id="SSF54211">
    <property type="entry name" value="Ribosomal protein S5 domain 2-like"/>
    <property type="match status" value="1"/>
</dbReference>
<evidence type="ECO:0000313" key="8">
    <source>
        <dbReference type="Proteomes" id="UP000192708"/>
    </source>
</evidence>
<dbReference type="InterPro" id="IPR014721">
    <property type="entry name" value="Ribsml_uS5_D2-typ_fold_subgr"/>
</dbReference>
<name>A0A1W2BS91_9BURK</name>
<dbReference type="AlphaFoldDB" id="A0A1W2BS91"/>
<dbReference type="PANTHER" id="PTHR33992">
    <property type="entry name" value="RIBONUCLEASE P PROTEIN COMPONENT"/>
    <property type="match status" value="1"/>
</dbReference>
<evidence type="ECO:0000256" key="4">
    <source>
        <dbReference type="ARBA" id="ARBA00022759"/>
    </source>
</evidence>
<sequence>MPGPKTSHLSFHLKESIEQENSRLGLAIPKKKARRAIDRNRIKRLIRENFRKASISPNTDIVVKLNRAVGQQTRGRLREKERVAIRKQIQQHFHSSFE</sequence>
<dbReference type="EMBL" id="FWXJ01000015">
    <property type="protein sequence ID" value="SMC75606.1"/>
    <property type="molecule type" value="Genomic_DNA"/>
</dbReference>